<sequence length="319" mass="34640">MGRYAGAFGPHAPEATYVGHTYPEHVFDTGEVRLNYAVAGDDSKPPLLLIPGQSESWWGYEEAMPLLARHFHVHAVDLRGQGRSTRTPHRYTLDNVGNDLVRFLDGVVGRPAFVSGLSSGGLASAWLSAFAKPGQVIAACWEDPPFFSSEISPVVGPAITASIGPLFGMWARYLGDQWSVGDWDGFVAAVPHELADWQAHVALVVGTAEPAQNLREYDPEWGKAFITGTFMASCPHDVMLSQVKVPVLYTHHFRMIDEGSGGLIGACSDLQAGRVTQLAKSGGQSITYKSFPMMAHSMHGQDPTLFSETLVEFFSRFTG</sequence>
<accession>A0A375YNS5</accession>
<organism evidence="2 3">
    <name type="scientific">Mycolicibacterium parafortuitum</name>
    <name type="common">Mycobacterium parafortuitum</name>
    <dbReference type="NCBI Taxonomy" id="39692"/>
    <lineage>
        <taxon>Bacteria</taxon>
        <taxon>Bacillati</taxon>
        <taxon>Actinomycetota</taxon>
        <taxon>Actinomycetes</taxon>
        <taxon>Mycobacteriales</taxon>
        <taxon>Mycobacteriaceae</taxon>
        <taxon>Mycolicibacterium</taxon>
    </lineage>
</organism>
<feature type="domain" description="AB hydrolase-1" evidence="1">
    <location>
        <begin position="47"/>
        <end position="228"/>
    </location>
</feature>
<keyword evidence="2" id="KW-0378">Hydrolase</keyword>
<keyword evidence="3" id="KW-1185">Reference proteome</keyword>
<dbReference type="InterPro" id="IPR000073">
    <property type="entry name" value="AB_hydrolase_1"/>
</dbReference>
<reference evidence="2 3" key="1">
    <citation type="submission" date="2018-05" db="EMBL/GenBank/DDBJ databases">
        <authorList>
            <consortium name="IHU Genomes"/>
        </authorList>
    </citation>
    <scope>NUCLEOTIDE SEQUENCE [LARGE SCALE GENOMIC DNA]</scope>
    <source>
        <strain evidence="2 3">P7335</strain>
    </source>
</reference>
<name>A0A375YNS5_MYCPF</name>
<dbReference type="PANTHER" id="PTHR46438:SF2">
    <property type="entry name" value="ALPHA_BETA-HYDROLASES SUPERFAMILY PROTEIN"/>
    <property type="match status" value="1"/>
</dbReference>
<dbReference type="STRING" id="39692.BST38_17015"/>
<dbReference type="SUPFAM" id="SSF53474">
    <property type="entry name" value="alpha/beta-Hydrolases"/>
    <property type="match status" value="1"/>
</dbReference>
<gene>
    <name evidence="2" type="ORF">MPP7335_04465</name>
</gene>
<dbReference type="EMBL" id="UEGS01000001">
    <property type="protein sequence ID" value="SRX82699.1"/>
    <property type="molecule type" value="Genomic_DNA"/>
</dbReference>
<evidence type="ECO:0000313" key="3">
    <source>
        <dbReference type="Proteomes" id="UP000252008"/>
    </source>
</evidence>
<dbReference type="AlphaFoldDB" id="A0A375YNS5"/>
<dbReference type="Pfam" id="PF12697">
    <property type="entry name" value="Abhydrolase_6"/>
    <property type="match status" value="1"/>
</dbReference>
<evidence type="ECO:0000313" key="2">
    <source>
        <dbReference type="EMBL" id="SRX82699.1"/>
    </source>
</evidence>
<dbReference type="InterPro" id="IPR029058">
    <property type="entry name" value="AB_hydrolase_fold"/>
</dbReference>
<dbReference type="Gene3D" id="3.40.50.1820">
    <property type="entry name" value="alpha/beta hydrolase"/>
    <property type="match status" value="1"/>
</dbReference>
<dbReference type="RefSeq" id="WP_083144516.1">
    <property type="nucleotide sequence ID" value="NZ_MVID01000015.1"/>
</dbReference>
<dbReference type="GO" id="GO:0016787">
    <property type="term" value="F:hydrolase activity"/>
    <property type="evidence" value="ECO:0007669"/>
    <property type="project" value="UniProtKB-KW"/>
</dbReference>
<dbReference type="PANTHER" id="PTHR46438">
    <property type="entry name" value="ALPHA/BETA-HYDROLASES SUPERFAMILY PROTEIN"/>
    <property type="match status" value="1"/>
</dbReference>
<evidence type="ECO:0000259" key="1">
    <source>
        <dbReference type="Pfam" id="PF12697"/>
    </source>
</evidence>
<protein>
    <submittedName>
        <fullName evidence="2">Hydrolase [Nocardia brasiliensis ATCC]</fullName>
    </submittedName>
</protein>
<proteinExistence type="predicted"/>
<dbReference type="Proteomes" id="UP000252008">
    <property type="component" value="Unassembled WGS sequence"/>
</dbReference>